<comment type="similarity">
    <text evidence="1">Belongs to the universal stress protein A family.</text>
</comment>
<dbReference type="CDD" id="cd00293">
    <property type="entry name" value="USP-like"/>
    <property type="match status" value="1"/>
</dbReference>
<dbReference type="Gene3D" id="3.40.50.620">
    <property type="entry name" value="HUPs"/>
    <property type="match status" value="2"/>
</dbReference>
<dbReference type="InterPro" id="IPR006015">
    <property type="entry name" value="Universal_stress_UspA"/>
</dbReference>
<feature type="domain" description="UspA" evidence="2">
    <location>
        <begin position="171"/>
        <end position="301"/>
    </location>
</feature>
<dbReference type="AlphaFoldDB" id="A0ABD7V818"/>
<dbReference type="EMBL" id="CAACYD010000007">
    <property type="protein sequence ID" value="VFA90392.1"/>
    <property type="molecule type" value="Genomic_DNA"/>
</dbReference>
<sequence>MSTDSLAATPDDTAGDAPVPRLTVGYLATRSGADGIALAVALARVTGADLDLVCVVRPVPYDGSPGIAQYQRRLEDQAAEWLREGAALIPPGFRYRTIVTVNDSFADGLISHAVETGAKMIVVGGTGDGLLRRHTLGTVSNELVHSSPVPVALAPRGYSDRVDTVLGTVTVAVPVEPDADNPLPFAEKLVERAKLNLRLLSLVSLESPFDDDSSRDARRAQIAVARELLDRTRAEVSPELEVGVVVADGDTLDEALANLPWGDDDIVAVGSGHLAPPHRVFLGSTAARILRWTTSPVIVVPRSR</sequence>
<accession>A0ABD7V818</accession>
<organism evidence="3 4">
    <name type="scientific">Gordonia paraffinivorans</name>
    <dbReference type="NCBI Taxonomy" id="175628"/>
    <lineage>
        <taxon>Bacteria</taxon>
        <taxon>Bacillati</taxon>
        <taxon>Actinomycetota</taxon>
        <taxon>Actinomycetes</taxon>
        <taxon>Mycobacteriales</taxon>
        <taxon>Gordoniaceae</taxon>
        <taxon>Gordonia</taxon>
    </lineage>
</organism>
<evidence type="ECO:0000259" key="2">
    <source>
        <dbReference type="Pfam" id="PF00582"/>
    </source>
</evidence>
<dbReference type="InterPro" id="IPR006016">
    <property type="entry name" value="UspA"/>
</dbReference>
<dbReference type="InterPro" id="IPR014729">
    <property type="entry name" value="Rossmann-like_a/b/a_fold"/>
</dbReference>
<dbReference type="Proteomes" id="UP000360750">
    <property type="component" value="Unassembled WGS sequence"/>
</dbReference>
<dbReference type="PANTHER" id="PTHR46268">
    <property type="entry name" value="STRESS RESPONSE PROTEIN NHAX"/>
    <property type="match status" value="1"/>
</dbReference>
<protein>
    <submittedName>
        <fullName evidence="3">Universal stress protein family</fullName>
    </submittedName>
</protein>
<reference evidence="3 4" key="1">
    <citation type="submission" date="2019-02" db="EMBL/GenBank/DDBJ databases">
        <authorList>
            <consortium name="Pathogen Informatics"/>
        </authorList>
    </citation>
    <scope>NUCLEOTIDE SEQUENCE [LARGE SCALE GENOMIC DNA]</scope>
    <source>
        <strain evidence="3 4">3012STDY6756503</strain>
    </source>
</reference>
<dbReference type="GeneID" id="60751946"/>
<dbReference type="SUPFAM" id="SSF52402">
    <property type="entry name" value="Adenine nucleotide alpha hydrolases-like"/>
    <property type="match status" value="2"/>
</dbReference>
<dbReference type="RefSeq" id="WP_131735243.1">
    <property type="nucleotide sequence ID" value="NZ_CAACYD010000007.1"/>
</dbReference>
<comment type="caution">
    <text evidence="3">The sequence shown here is derived from an EMBL/GenBank/DDBJ whole genome shotgun (WGS) entry which is preliminary data.</text>
</comment>
<gene>
    <name evidence="3" type="ORF">NCTC8139_03976</name>
</gene>
<evidence type="ECO:0000313" key="3">
    <source>
        <dbReference type="EMBL" id="VFA90392.1"/>
    </source>
</evidence>
<dbReference type="PRINTS" id="PR01438">
    <property type="entry name" value="UNVRSLSTRESS"/>
</dbReference>
<evidence type="ECO:0000256" key="1">
    <source>
        <dbReference type="ARBA" id="ARBA00008791"/>
    </source>
</evidence>
<name>A0ABD7V818_9ACTN</name>
<dbReference type="PANTHER" id="PTHR46268:SF6">
    <property type="entry name" value="UNIVERSAL STRESS PROTEIN UP12"/>
    <property type="match status" value="1"/>
</dbReference>
<proteinExistence type="inferred from homology"/>
<feature type="domain" description="UspA" evidence="2">
    <location>
        <begin position="34"/>
        <end position="154"/>
    </location>
</feature>
<dbReference type="Pfam" id="PF00582">
    <property type="entry name" value="Usp"/>
    <property type="match status" value="2"/>
</dbReference>
<evidence type="ECO:0000313" key="4">
    <source>
        <dbReference type="Proteomes" id="UP000360750"/>
    </source>
</evidence>